<protein>
    <submittedName>
        <fullName evidence="1">(salmon louse) hypothetical protein</fullName>
    </submittedName>
</protein>
<sequence length="409" mass="46773">MIAIYTVSETLHEKSLTVLPMKVKIRANDLFKPFTVIIKEKNLPMDKLISLCTNGEKQRIGSTFREYDKRPILSFHCILHQEALCAQIRAINDHQFKSLLDEVGYNYPAIVNQCALVVKRESAQSVGVAKVGPSLNSNKSGLLSIIEVNKKGLMYVDSSHVLTSWDGIIKNMELNDLYNYLSIRYSSFGHQKVDMNNDLKLRLKRLDNAMVSNKQCLHILKSNVITMNHYAVTKFKIIKGDSKDRGLVVMNLLSTASFAYNNRMRSLVNSDNTYIRSLYCELPGLFADISIKYNITLVHENTKFQELVRANLINSVDTKGIKNALQGLKRDVQIMAGNVATKSKFNRYKVVPKNSKYINCGKRVKHLEHSPRTRGFRIERHDKLVEYLDLKLRRPGVQVFKTQIYKIGQ</sequence>
<reference evidence="1" key="1">
    <citation type="submission" date="2021-02" db="EMBL/GenBank/DDBJ databases">
        <authorList>
            <person name="Bekaert M."/>
        </authorList>
    </citation>
    <scope>NUCLEOTIDE SEQUENCE</scope>
    <source>
        <strain evidence="1">IoA-00</strain>
    </source>
</reference>
<dbReference type="AlphaFoldDB" id="A0A7R8CI87"/>
<organism evidence="1 2">
    <name type="scientific">Lepeophtheirus salmonis</name>
    <name type="common">Salmon louse</name>
    <name type="synonym">Caligus salmonis</name>
    <dbReference type="NCBI Taxonomy" id="72036"/>
    <lineage>
        <taxon>Eukaryota</taxon>
        <taxon>Metazoa</taxon>
        <taxon>Ecdysozoa</taxon>
        <taxon>Arthropoda</taxon>
        <taxon>Crustacea</taxon>
        <taxon>Multicrustacea</taxon>
        <taxon>Hexanauplia</taxon>
        <taxon>Copepoda</taxon>
        <taxon>Siphonostomatoida</taxon>
        <taxon>Caligidae</taxon>
        <taxon>Lepeophtheirus</taxon>
    </lineage>
</organism>
<dbReference type="Proteomes" id="UP000675881">
    <property type="component" value="Chromosome 13"/>
</dbReference>
<evidence type="ECO:0000313" key="1">
    <source>
        <dbReference type="EMBL" id="CAF2829938.1"/>
    </source>
</evidence>
<dbReference type="PANTHER" id="PTHR45913">
    <property type="entry name" value="EPM2A-INTERACTING PROTEIN 1"/>
    <property type="match status" value="1"/>
</dbReference>
<keyword evidence="2" id="KW-1185">Reference proteome</keyword>
<proteinExistence type="predicted"/>
<evidence type="ECO:0000313" key="2">
    <source>
        <dbReference type="Proteomes" id="UP000675881"/>
    </source>
</evidence>
<dbReference type="EMBL" id="HG994592">
    <property type="protein sequence ID" value="CAF2829938.1"/>
    <property type="molecule type" value="Genomic_DNA"/>
</dbReference>
<accession>A0A7R8CI87</accession>
<dbReference type="PANTHER" id="PTHR45913:SF10">
    <property type="entry name" value="DUF4371 DOMAIN-CONTAINING PROTEIN"/>
    <property type="match status" value="1"/>
</dbReference>
<gene>
    <name evidence="1" type="ORF">LSAA_4060</name>
</gene>
<name>A0A7R8CI87_LEPSM</name>